<name>A0A4S8KXC4_DENBC</name>
<evidence type="ECO:0000313" key="2">
    <source>
        <dbReference type="EMBL" id="THU80481.1"/>
    </source>
</evidence>
<protein>
    <submittedName>
        <fullName evidence="2">Uncharacterized protein</fullName>
    </submittedName>
</protein>
<evidence type="ECO:0000313" key="3">
    <source>
        <dbReference type="Proteomes" id="UP000297245"/>
    </source>
</evidence>
<dbReference type="EMBL" id="ML179900">
    <property type="protein sequence ID" value="THU80481.1"/>
    <property type="molecule type" value="Genomic_DNA"/>
</dbReference>
<feature type="signal peptide" evidence="1">
    <location>
        <begin position="1"/>
        <end position="18"/>
    </location>
</feature>
<keyword evidence="1" id="KW-0732">Signal</keyword>
<gene>
    <name evidence="2" type="ORF">K435DRAFT_768036</name>
</gene>
<dbReference type="OrthoDB" id="5803672at2759"/>
<sequence length="368" mass="40549">MLYYIWAPLLAVISFVFQRSPSNSINAIDCLQSSTDSLEAVVDCLDKYTVAADYYNQESYTLSQPNSTELTAFTDLVSSLLYVDDNCTSLHVPDSLSQHFRISLLSDRGENKSYCLLHEYTSQNGYYEKGWGFMAVPASRTPSTDVALHFSAPHPAYDLNTPQQAASLFTRTGARSLLITGRSRLALRNSTSCVHPSSNKTTYYVTDPVHDDNELFNVASKIIYKWQQAQGGCPSATCAFIQMHGKGVSTCPTDQMFLSSGLARSSSSWYTDDVDRPIKRLKAKLQQVFPSWNVSMPSDSPCSLTATENIFGRFINGIDAAHVCTTGSNASLATGEFIHIEQAAVSRAAESYGNWTKALKDTFGIERS</sequence>
<dbReference type="AlphaFoldDB" id="A0A4S8KXC4"/>
<keyword evidence="3" id="KW-1185">Reference proteome</keyword>
<proteinExistence type="predicted"/>
<reference evidence="2 3" key="1">
    <citation type="journal article" date="2019" name="Nat. Ecol. Evol.">
        <title>Megaphylogeny resolves global patterns of mushroom evolution.</title>
        <authorList>
            <person name="Varga T."/>
            <person name="Krizsan K."/>
            <person name="Foldi C."/>
            <person name="Dima B."/>
            <person name="Sanchez-Garcia M."/>
            <person name="Sanchez-Ramirez S."/>
            <person name="Szollosi G.J."/>
            <person name="Szarkandi J.G."/>
            <person name="Papp V."/>
            <person name="Albert L."/>
            <person name="Andreopoulos W."/>
            <person name="Angelini C."/>
            <person name="Antonin V."/>
            <person name="Barry K.W."/>
            <person name="Bougher N.L."/>
            <person name="Buchanan P."/>
            <person name="Buyck B."/>
            <person name="Bense V."/>
            <person name="Catcheside P."/>
            <person name="Chovatia M."/>
            <person name="Cooper J."/>
            <person name="Damon W."/>
            <person name="Desjardin D."/>
            <person name="Finy P."/>
            <person name="Geml J."/>
            <person name="Haridas S."/>
            <person name="Hughes K."/>
            <person name="Justo A."/>
            <person name="Karasinski D."/>
            <person name="Kautmanova I."/>
            <person name="Kiss B."/>
            <person name="Kocsube S."/>
            <person name="Kotiranta H."/>
            <person name="LaButti K.M."/>
            <person name="Lechner B.E."/>
            <person name="Liimatainen K."/>
            <person name="Lipzen A."/>
            <person name="Lukacs Z."/>
            <person name="Mihaltcheva S."/>
            <person name="Morgado L.N."/>
            <person name="Niskanen T."/>
            <person name="Noordeloos M.E."/>
            <person name="Ohm R.A."/>
            <person name="Ortiz-Santana B."/>
            <person name="Ovrebo C."/>
            <person name="Racz N."/>
            <person name="Riley R."/>
            <person name="Savchenko A."/>
            <person name="Shiryaev A."/>
            <person name="Soop K."/>
            <person name="Spirin V."/>
            <person name="Szebenyi C."/>
            <person name="Tomsovsky M."/>
            <person name="Tulloss R.E."/>
            <person name="Uehling J."/>
            <person name="Grigoriev I.V."/>
            <person name="Vagvolgyi C."/>
            <person name="Papp T."/>
            <person name="Martin F.M."/>
            <person name="Miettinen O."/>
            <person name="Hibbett D.S."/>
            <person name="Nagy L.G."/>
        </authorList>
    </citation>
    <scope>NUCLEOTIDE SEQUENCE [LARGE SCALE GENOMIC DNA]</scope>
    <source>
        <strain evidence="2 3">CBS 962.96</strain>
    </source>
</reference>
<feature type="chain" id="PRO_5020689751" evidence="1">
    <location>
        <begin position="19"/>
        <end position="368"/>
    </location>
</feature>
<dbReference type="Proteomes" id="UP000297245">
    <property type="component" value="Unassembled WGS sequence"/>
</dbReference>
<accession>A0A4S8KXC4</accession>
<evidence type="ECO:0000256" key="1">
    <source>
        <dbReference type="SAM" id="SignalP"/>
    </source>
</evidence>
<organism evidence="2 3">
    <name type="scientific">Dendrothele bispora (strain CBS 962.96)</name>
    <dbReference type="NCBI Taxonomy" id="1314807"/>
    <lineage>
        <taxon>Eukaryota</taxon>
        <taxon>Fungi</taxon>
        <taxon>Dikarya</taxon>
        <taxon>Basidiomycota</taxon>
        <taxon>Agaricomycotina</taxon>
        <taxon>Agaricomycetes</taxon>
        <taxon>Agaricomycetidae</taxon>
        <taxon>Agaricales</taxon>
        <taxon>Agaricales incertae sedis</taxon>
        <taxon>Dendrothele</taxon>
    </lineage>
</organism>